<accession>A0A402C9W0</accession>
<reference evidence="1 2" key="1">
    <citation type="submission" date="2018-11" db="EMBL/GenBank/DDBJ databases">
        <title>Microbial catabolism of amino acid.</title>
        <authorList>
            <person name="Hibi M."/>
            <person name="Ogawa J."/>
        </authorList>
    </citation>
    <scope>NUCLEOTIDE SEQUENCE [LARGE SCALE GENOMIC DNA]</scope>
    <source>
        <strain evidence="1 2">C31-06</strain>
    </source>
</reference>
<evidence type="ECO:0000313" key="1">
    <source>
        <dbReference type="EMBL" id="GCE40373.1"/>
    </source>
</evidence>
<comment type="caution">
    <text evidence="1">The sequence shown here is derived from an EMBL/GenBank/DDBJ whole genome shotgun (WGS) entry which is preliminary data.</text>
</comment>
<keyword evidence="2" id="KW-1185">Reference proteome</keyword>
<dbReference type="AlphaFoldDB" id="A0A402C9W0"/>
<dbReference type="EMBL" id="BHYM01000036">
    <property type="protein sequence ID" value="GCE40373.1"/>
    <property type="molecule type" value="Genomic_DNA"/>
</dbReference>
<sequence length="42" mass="4667">MSRGRLDLSRSISEIIPLEDVAKGIEKLANHEGDPIRILVKP</sequence>
<gene>
    <name evidence="1" type="ORF">Rhow_004016</name>
</gene>
<name>A0A402C9W0_RHOWR</name>
<organism evidence="1 2">
    <name type="scientific">Rhodococcus wratislaviensis</name>
    <name type="common">Tsukamurella wratislaviensis</name>
    <dbReference type="NCBI Taxonomy" id="44752"/>
    <lineage>
        <taxon>Bacteria</taxon>
        <taxon>Bacillati</taxon>
        <taxon>Actinomycetota</taxon>
        <taxon>Actinomycetes</taxon>
        <taxon>Mycobacteriales</taxon>
        <taxon>Nocardiaceae</taxon>
        <taxon>Rhodococcus</taxon>
    </lineage>
</organism>
<protein>
    <submittedName>
        <fullName evidence="1">Alcohol dehydrogenase</fullName>
    </submittedName>
</protein>
<evidence type="ECO:0000313" key="2">
    <source>
        <dbReference type="Proteomes" id="UP000287519"/>
    </source>
</evidence>
<dbReference type="Proteomes" id="UP000287519">
    <property type="component" value="Unassembled WGS sequence"/>
</dbReference>
<proteinExistence type="predicted"/>